<proteinExistence type="predicted"/>
<dbReference type="EMBL" id="JBHSMU010000005">
    <property type="protein sequence ID" value="MFC5459313.1"/>
    <property type="molecule type" value="Genomic_DNA"/>
</dbReference>
<accession>A0ABW0L0J9</accession>
<evidence type="ECO:0000313" key="5">
    <source>
        <dbReference type="EMBL" id="MFC5459313.1"/>
    </source>
</evidence>
<feature type="domain" description="PAS" evidence="1">
    <location>
        <begin position="141"/>
        <end position="213"/>
    </location>
</feature>
<dbReference type="InterPro" id="IPR013656">
    <property type="entry name" value="PAS_4"/>
</dbReference>
<dbReference type="InterPro" id="IPR029787">
    <property type="entry name" value="Nucleotide_cyclase"/>
</dbReference>
<keyword evidence="6" id="KW-1185">Reference proteome</keyword>
<gene>
    <name evidence="5" type="ORF">ACFPN5_05780</name>
</gene>
<dbReference type="NCBIfam" id="TIGR00229">
    <property type="entry name" value="sensory_box"/>
    <property type="match status" value="2"/>
</dbReference>
<dbReference type="SMART" id="SM00091">
    <property type="entry name" value="PAS"/>
    <property type="match status" value="2"/>
</dbReference>
<evidence type="ECO:0000259" key="1">
    <source>
        <dbReference type="PROSITE" id="PS50112"/>
    </source>
</evidence>
<dbReference type="Pfam" id="PF08447">
    <property type="entry name" value="PAS_3"/>
    <property type="match status" value="1"/>
</dbReference>
<dbReference type="Proteomes" id="UP001596050">
    <property type="component" value="Unassembled WGS sequence"/>
</dbReference>
<dbReference type="InterPro" id="IPR000014">
    <property type="entry name" value="PAS"/>
</dbReference>
<dbReference type="CDD" id="cd01949">
    <property type="entry name" value="GGDEF"/>
    <property type="match status" value="1"/>
</dbReference>
<dbReference type="SUPFAM" id="SSF55785">
    <property type="entry name" value="PYP-like sensor domain (PAS domain)"/>
    <property type="match status" value="2"/>
</dbReference>
<feature type="domain" description="PAS" evidence="1">
    <location>
        <begin position="16"/>
        <end position="55"/>
    </location>
</feature>
<feature type="domain" description="GGDEF" evidence="4">
    <location>
        <begin position="301"/>
        <end position="439"/>
    </location>
</feature>
<dbReference type="InterPro" id="IPR035965">
    <property type="entry name" value="PAS-like_dom_sf"/>
</dbReference>
<protein>
    <submittedName>
        <fullName evidence="5">Bifunctional diguanylate cyclase/phosphodiesterase</fullName>
    </submittedName>
</protein>
<dbReference type="InterPro" id="IPR000700">
    <property type="entry name" value="PAS-assoc_C"/>
</dbReference>
<evidence type="ECO:0000313" key="6">
    <source>
        <dbReference type="Proteomes" id="UP001596050"/>
    </source>
</evidence>
<dbReference type="SUPFAM" id="SSF141868">
    <property type="entry name" value="EAL domain-like"/>
    <property type="match status" value="1"/>
</dbReference>
<dbReference type="CDD" id="cd00130">
    <property type="entry name" value="PAS"/>
    <property type="match status" value="2"/>
</dbReference>
<name>A0ABW0L0J9_9BURK</name>
<dbReference type="CDD" id="cd01948">
    <property type="entry name" value="EAL"/>
    <property type="match status" value="1"/>
</dbReference>
<dbReference type="InterPro" id="IPR043128">
    <property type="entry name" value="Rev_trsase/Diguanyl_cyclase"/>
</dbReference>
<dbReference type="InterPro" id="IPR001633">
    <property type="entry name" value="EAL_dom"/>
</dbReference>
<dbReference type="SUPFAM" id="SSF55073">
    <property type="entry name" value="Nucleotide cyclase"/>
    <property type="match status" value="1"/>
</dbReference>
<dbReference type="Gene3D" id="3.30.450.20">
    <property type="entry name" value="PAS domain"/>
    <property type="match status" value="2"/>
</dbReference>
<dbReference type="InterPro" id="IPR013655">
    <property type="entry name" value="PAS_fold_3"/>
</dbReference>
<dbReference type="Gene3D" id="3.20.20.450">
    <property type="entry name" value="EAL domain"/>
    <property type="match status" value="1"/>
</dbReference>
<reference evidence="6" key="1">
    <citation type="journal article" date="2019" name="Int. J. Syst. Evol. Microbiol.">
        <title>The Global Catalogue of Microorganisms (GCM) 10K type strain sequencing project: providing services to taxonomists for standard genome sequencing and annotation.</title>
        <authorList>
            <consortium name="The Broad Institute Genomics Platform"/>
            <consortium name="The Broad Institute Genome Sequencing Center for Infectious Disease"/>
            <person name="Wu L."/>
            <person name="Ma J."/>
        </authorList>
    </citation>
    <scope>NUCLEOTIDE SEQUENCE [LARGE SCALE GENOMIC DNA]</scope>
    <source>
        <strain evidence="6">KACC 12649</strain>
    </source>
</reference>
<dbReference type="InterPro" id="IPR052155">
    <property type="entry name" value="Biofilm_reg_signaling"/>
</dbReference>
<comment type="caution">
    <text evidence="5">The sequence shown here is derived from an EMBL/GenBank/DDBJ whole genome shotgun (WGS) entry which is preliminary data.</text>
</comment>
<dbReference type="InterPro" id="IPR035919">
    <property type="entry name" value="EAL_sf"/>
</dbReference>
<dbReference type="SMART" id="SM00052">
    <property type="entry name" value="EAL"/>
    <property type="match status" value="1"/>
</dbReference>
<sequence>MLPISPAEALRCSDTLYDHLPAGVVVHAADGRILSANRLAQELLGRSELELLGDNPSASAWAVLRDDGSAMPVEEFPAYVVLRTGRKLSGLVAGVVRQGPTCWLLCNAFPEFDDAGCVRQVVVCFTDCTALKETQHSLEKSEERLRLVLKGSTDAPWDWDLVTGQVYYSERWWNMLGYPSGEGIEDSGAWRRLLHPDDDVMITGYLADLLPSTRDSFGLEFRLRHRTGHYVPVLSRGYVLRDDNGKAVRISGVNTDLTERKRTERHIYELAYFDHLTGLPNRRFLIGELEHVLARSRRLGQYGALLYLDLDNFKLLNDTMGHDLGDMLLRQTAERLRCTVRHSDQLARLGGDEFVVVLEGLGVAERGAASEADRVATKILSALGQPYQLGAYMFKSSASIGITLFDAHGTNSDTLLKQADLAMYRAKADGRNAARFFDPSMQDAADHRAAFDASMRNGLSMGQFRLFCQPQFDTRGRLVGAEVLLRWQRDDDLIGPEHFIGFAEESGLILPLGEHVLEESCRALARWQHDPALARLKLAVNVSVHQMRDADFPAAMATILDGTGAPAGRLCLELTESVFAENMLEITHRMHEICSQGVSFSLDDFGTGYSSLAYLKRFPLSALKIDRSFVHDIGIDPGSGSIVEAIIALAHKFKLDIVAEGVEDEAQRRFLVKGGCSSMQGFLLGRPLPMAEFEQMYRTAGSGVVS</sequence>
<dbReference type="PROSITE" id="PS50112">
    <property type="entry name" value="PAS"/>
    <property type="match status" value="2"/>
</dbReference>
<dbReference type="InterPro" id="IPR000160">
    <property type="entry name" value="GGDEF_dom"/>
</dbReference>
<dbReference type="SMART" id="SM00086">
    <property type="entry name" value="PAC"/>
    <property type="match status" value="2"/>
</dbReference>
<dbReference type="RefSeq" id="WP_379781048.1">
    <property type="nucleotide sequence ID" value="NZ_JBHSMU010000005.1"/>
</dbReference>
<dbReference type="PROSITE" id="PS50887">
    <property type="entry name" value="GGDEF"/>
    <property type="match status" value="1"/>
</dbReference>
<evidence type="ECO:0000259" key="4">
    <source>
        <dbReference type="PROSITE" id="PS50887"/>
    </source>
</evidence>
<dbReference type="PROSITE" id="PS50113">
    <property type="entry name" value="PAC"/>
    <property type="match status" value="2"/>
</dbReference>
<dbReference type="PANTHER" id="PTHR44757">
    <property type="entry name" value="DIGUANYLATE CYCLASE DGCP"/>
    <property type="match status" value="1"/>
</dbReference>
<organism evidence="5 6">
    <name type="scientific">Massilia niabensis</name>
    <dbReference type="NCBI Taxonomy" id="544910"/>
    <lineage>
        <taxon>Bacteria</taxon>
        <taxon>Pseudomonadati</taxon>
        <taxon>Pseudomonadota</taxon>
        <taxon>Betaproteobacteria</taxon>
        <taxon>Burkholderiales</taxon>
        <taxon>Oxalobacteraceae</taxon>
        <taxon>Telluria group</taxon>
        <taxon>Massilia</taxon>
    </lineage>
</organism>
<feature type="domain" description="PAC" evidence="2">
    <location>
        <begin position="86"/>
        <end position="140"/>
    </location>
</feature>
<feature type="domain" description="PAC" evidence="2">
    <location>
        <begin position="217"/>
        <end position="269"/>
    </location>
</feature>
<evidence type="ECO:0000259" key="2">
    <source>
        <dbReference type="PROSITE" id="PS50113"/>
    </source>
</evidence>
<evidence type="ECO:0000259" key="3">
    <source>
        <dbReference type="PROSITE" id="PS50883"/>
    </source>
</evidence>
<feature type="domain" description="EAL" evidence="3">
    <location>
        <begin position="448"/>
        <end position="701"/>
    </location>
</feature>
<dbReference type="Gene3D" id="3.30.70.270">
    <property type="match status" value="1"/>
</dbReference>
<dbReference type="SMART" id="SM00267">
    <property type="entry name" value="GGDEF"/>
    <property type="match status" value="1"/>
</dbReference>
<dbReference type="PANTHER" id="PTHR44757:SF2">
    <property type="entry name" value="BIOFILM ARCHITECTURE MAINTENANCE PROTEIN MBAA"/>
    <property type="match status" value="1"/>
</dbReference>
<dbReference type="Pfam" id="PF00563">
    <property type="entry name" value="EAL"/>
    <property type="match status" value="1"/>
</dbReference>
<dbReference type="InterPro" id="IPR001610">
    <property type="entry name" value="PAC"/>
</dbReference>
<dbReference type="Pfam" id="PF00990">
    <property type="entry name" value="GGDEF"/>
    <property type="match status" value="1"/>
</dbReference>
<dbReference type="PROSITE" id="PS50883">
    <property type="entry name" value="EAL"/>
    <property type="match status" value="1"/>
</dbReference>
<dbReference type="NCBIfam" id="TIGR00254">
    <property type="entry name" value="GGDEF"/>
    <property type="match status" value="1"/>
</dbReference>
<dbReference type="Pfam" id="PF08448">
    <property type="entry name" value="PAS_4"/>
    <property type="match status" value="1"/>
</dbReference>